<accession>A0A1V8YGZ7</accession>
<feature type="compositionally biased region" description="Low complexity" evidence="2">
    <location>
        <begin position="372"/>
        <end position="391"/>
    </location>
</feature>
<evidence type="ECO:0000313" key="3">
    <source>
        <dbReference type="EMBL" id="OQO71576.1"/>
    </source>
</evidence>
<gene>
    <name evidence="3" type="ORF">BH747_01735</name>
</gene>
<dbReference type="RefSeq" id="WP_179134386.1">
    <property type="nucleotide sequence ID" value="NZ_MJEB01000030.1"/>
</dbReference>
<feature type="coiled-coil region" evidence="1">
    <location>
        <begin position="413"/>
        <end position="461"/>
    </location>
</feature>
<comment type="caution">
    <text evidence="3">The sequence shown here is derived from an EMBL/GenBank/DDBJ whole genome shotgun (WGS) entry which is preliminary data.</text>
</comment>
<organism evidence="3 4">
    <name type="scientific">Enterococcus villorum</name>
    <dbReference type="NCBI Taxonomy" id="112904"/>
    <lineage>
        <taxon>Bacteria</taxon>
        <taxon>Bacillati</taxon>
        <taxon>Bacillota</taxon>
        <taxon>Bacilli</taxon>
        <taxon>Lactobacillales</taxon>
        <taxon>Enterococcaceae</taxon>
        <taxon>Enterococcus</taxon>
    </lineage>
</organism>
<feature type="region of interest" description="Disordered" evidence="2">
    <location>
        <begin position="363"/>
        <end position="391"/>
    </location>
</feature>
<dbReference type="EMBL" id="MJEA01000001">
    <property type="protein sequence ID" value="OQO71576.1"/>
    <property type="molecule type" value="Genomic_DNA"/>
</dbReference>
<protein>
    <submittedName>
        <fullName evidence="3">Uncharacterized protein</fullName>
    </submittedName>
</protein>
<keyword evidence="1" id="KW-0175">Coiled coil</keyword>
<evidence type="ECO:0000313" key="4">
    <source>
        <dbReference type="Proteomes" id="UP000192477"/>
    </source>
</evidence>
<name>A0A1V8YGZ7_9ENTE</name>
<proteinExistence type="predicted"/>
<dbReference type="AlphaFoldDB" id="A0A1V8YGZ7"/>
<evidence type="ECO:0000256" key="2">
    <source>
        <dbReference type="SAM" id="MobiDB-lite"/>
    </source>
</evidence>
<sequence length="723" mass="84337">MKATEYTNEYDKLINQFEKLSKEFDVDNRRNIIDKLLKQYFPNFTPTTVMNKTTTESPTTSTPETYIRRRNKMLISDLNRIMEEINGLRDHVSELINQLNINTLVKKTNPEAYKFRTSVEVLNAKIDDAKNIQLPKLEYERGLIQSQIMNEKNYISSLVKGGKINFSEAEEYRNEYDKLINQFEKPIHDFNIDNAREKIDNLVKQSLSKYTSIIAESNKSTTEKFAISTSETYIRRRNDMLKRSLSIVRGKEEYLVSQTACLEKNLSLLKTNPETKLSVIEKQRAQIDEIRNNQLPRLNYERGLVQYQIMNEKNYISSLVKEGKMSDVEAEEYRNEYNKLINQFEKPILDNNIDNESERMDSLVKQSHSKYAPTTESPTTATPERTTTATPETNIRKRIKKLESGSDVIIKNIMALRRQVNDIEKRLIAEKKNPNHSRFSIENLTMQRDNIKGLLQNFENQRTDCQTILIDERNSIESLVKEGKISAVQAEVFINKYNEIIDKCKQPIPDINMDNSTTTTERSTTTTTEAPTIFKPEEYIRRRNKVLELQFDMVIQEITYLSNKANEIEDMLFLKEQFPDLTLPNSIDVLRAQRDEIRDELLSTLGDQRDFVQYQIMNEKDAIESLVKEGKMSAVEAEKYRNEYNKLMNKFEVPLYDIVLEINNGRKKRDLSVKQRLSEKLASTATDNKEKPRLAEKLASIATNNKEKLEKLSVMKREPAMVR</sequence>
<reference evidence="3 4" key="1">
    <citation type="journal article" date="2017" name="BMC Microbiol.">
        <title>Comparative genomics of Enterococcus spp. isolated from bovine feces.</title>
        <authorList>
            <person name="Beukers A.G."/>
            <person name="Zaheer R."/>
            <person name="Goji N."/>
            <person name="Amoako K.K."/>
            <person name="Chaves A.V."/>
            <person name="Ward M.P."/>
            <person name="McAllister T.A."/>
        </authorList>
    </citation>
    <scope>NUCLEOTIDE SEQUENCE [LARGE SCALE GENOMIC DNA]</scope>
    <source>
        <strain evidence="3 4">F1129D 143</strain>
    </source>
</reference>
<evidence type="ECO:0000256" key="1">
    <source>
        <dbReference type="SAM" id="Coils"/>
    </source>
</evidence>
<dbReference type="Proteomes" id="UP000192477">
    <property type="component" value="Unassembled WGS sequence"/>
</dbReference>